<dbReference type="EMBL" id="JAFIRN010000002">
    <property type="protein sequence ID" value="KAG5853791.1"/>
    <property type="molecule type" value="Genomic_DNA"/>
</dbReference>
<feature type="compositionally biased region" description="Pro residues" evidence="1">
    <location>
        <begin position="686"/>
        <end position="695"/>
    </location>
</feature>
<dbReference type="FunFam" id="3.40.50.300:FF:000846">
    <property type="entry name" value="ATPase family AAA domain-containing protein 5"/>
    <property type="match status" value="1"/>
</dbReference>
<keyword evidence="4" id="KW-1185">Reference proteome</keyword>
<protein>
    <recommendedName>
        <fullName evidence="2">AAA+ ATPase domain-containing protein</fullName>
    </recommendedName>
</protein>
<dbReference type="GO" id="GO:0005524">
    <property type="term" value="F:ATP binding"/>
    <property type="evidence" value="ECO:0007669"/>
    <property type="project" value="InterPro"/>
</dbReference>
<evidence type="ECO:0000313" key="4">
    <source>
        <dbReference type="Proteomes" id="UP001044222"/>
    </source>
</evidence>
<dbReference type="SUPFAM" id="SSF52540">
    <property type="entry name" value="P-loop containing nucleoside triphosphate hydrolases"/>
    <property type="match status" value="1"/>
</dbReference>
<dbReference type="Pfam" id="PF00004">
    <property type="entry name" value="AAA"/>
    <property type="match status" value="1"/>
</dbReference>
<feature type="region of interest" description="Disordered" evidence="1">
    <location>
        <begin position="152"/>
        <end position="185"/>
    </location>
</feature>
<dbReference type="GO" id="GO:0016887">
    <property type="term" value="F:ATP hydrolysis activity"/>
    <property type="evidence" value="ECO:0007669"/>
    <property type="project" value="InterPro"/>
</dbReference>
<feature type="compositionally biased region" description="Low complexity" evidence="1">
    <location>
        <begin position="654"/>
        <end position="678"/>
    </location>
</feature>
<gene>
    <name evidence="3" type="ORF">ANANG_G00030180</name>
</gene>
<dbReference type="SMART" id="SM00382">
    <property type="entry name" value="AAA"/>
    <property type="match status" value="1"/>
</dbReference>
<dbReference type="CDD" id="cd00009">
    <property type="entry name" value="AAA"/>
    <property type="match status" value="1"/>
</dbReference>
<comment type="caution">
    <text evidence="3">The sequence shown here is derived from an EMBL/GenBank/DDBJ whole genome shotgun (WGS) entry which is preliminary data.</text>
</comment>
<accession>A0A9D3MTT8</accession>
<dbReference type="GO" id="GO:0005634">
    <property type="term" value="C:nucleus"/>
    <property type="evidence" value="ECO:0007669"/>
    <property type="project" value="TreeGrafter"/>
</dbReference>
<feature type="region of interest" description="Disordered" evidence="1">
    <location>
        <begin position="330"/>
        <end position="377"/>
    </location>
</feature>
<dbReference type="GO" id="GO:0061860">
    <property type="term" value="F:DNA clamp unloader activity"/>
    <property type="evidence" value="ECO:0007669"/>
    <property type="project" value="TreeGrafter"/>
</dbReference>
<feature type="domain" description="AAA+ ATPase" evidence="2">
    <location>
        <begin position="192"/>
        <end position="439"/>
    </location>
</feature>
<dbReference type="Proteomes" id="UP001044222">
    <property type="component" value="Unassembled WGS sequence"/>
</dbReference>
<dbReference type="PANTHER" id="PTHR23389:SF21">
    <property type="entry name" value="ATPASE FAMILY AAA DOMAIN-CONTAINING PROTEIN 5"/>
    <property type="match status" value="1"/>
</dbReference>
<evidence type="ECO:0000313" key="3">
    <source>
        <dbReference type="EMBL" id="KAG5853791.1"/>
    </source>
</evidence>
<organism evidence="3 4">
    <name type="scientific">Anguilla anguilla</name>
    <name type="common">European freshwater eel</name>
    <name type="synonym">Muraena anguilla</name>
    <dbReference type="NCBI Taxonomy" id="7936"/>
    <lineage>
        <taxon>Eukaryota</taxon>
        <taxon>Metazoa</taxon>
        <taxon>Chordata</taxon>
        <taxon>Craniata</taxon>
        <taxon>Vertebrata</taxon>
        <taxon>Euteleostomi</taxon>
        <taxon>Actinopterygii</taxon>
        <taxon>Neopterygii</taxon>
        <taxon>Teleostei</taxon>
        <taxon>Anguilliformes</taxon>
        <taxon>Anguillidae</taxon>
        <taxon>Anguilla</taxon>
    </lineage>
</organism>
<feature type="region of interest" description="Disordered" evidence="1">
    <location>
        <begin position="508"/>
        <end position="529"/>
    </location>
</feature>
<proteinExistence type="predicted"/>
<dbReference type="Gene3D" id="3.40.50.300">
    <property type="entry name" value="P-loop containing nucleotide triphosphate hydrolases"/>
    <property type="match status" value="2"/>
</dbReference>
<sequence length="919" mass="100970">MDKGSGWRQDFSEDVRRRLLEEIRASNPPFPVRRFFAWFLRRREEHLLQPASAEADGDPETPSLPEAPELGGKRKRRRDGEGEGRGSRRCPNEGGPVILLEDTPPPGQAERECVREDVLWTEKYQPQHSNEVIGNSAAVKRLRSWLEEWKQRADREERRNRKEKKQEDNSNDSWDCGDFRGEGDVEDGEELLGNTLLITGPPGVGKTAAVYACAQELGFKVFEVNASSQRSGRQILSQLKEATQSHQVDIQGVNAHKPSYFSSYSTARPAFSPRKVNSPRKVLPSPRKVVSSPRKIVSYPRKPLHSTGRQPKRGALAPTSLASFFKMAGKARDDPPQNESGPQKPVKTKESVPKAKEPPVKPSCDKKEPPTEEQNKKAATSLILFEEVDVIFDDDSGFLAAIKTFMTTTKRPVILTTSDPTFSEMFDGNFEEIHFKTPSAANVTSYLRLLCLAEGVRTDARDLSSLLRWNRCDIRQSLLHLQFWVRSGGGPGPHRPLPALEPAAVTQGETGSAGAAKLADEEPAASSTSCDSRCTESLLGILNIDGPQDLSDMLKCTSSAEPQSSRCLELLVESWGRGVDLLYSNMEALLPLPVCALQRPLLGQQGALKAEPRSSAPAEEEASPVKASSRMRGRKRSGLSDRDLFQSDSDSDDGFLSLPKLHGAPASEAEEPSAGADAPRPDPAAEAPPPGPGPLRPQKAERSPEERRRSELVSSCLGSLAEFMDHMSFLDSSLHHQRWQPEGACRPGAFGWTGAAVKNGLSDEPRVEDASGACWGSSAQIRAAVESMSFRRCRSRVSEAWAEPRGLQAELGEPGVSQLTLPVGPHRTGLSFCQTSPCEPTVTQRRCDVMKTVLTSRAFGTLGNKPATATDYLPFLRSVCRSERAKEQGKVKRRFLHYLDSIHLGLSKNTVQLLAADFP</sequence>
<feature type="compositionally biased region" description="Basic and acidic residues" evidence="1">
    <location>
        <begin position="347"/>
        <end position="376"/>
    </location>
</feature>
<name>A0A9D3MTT8_ANGAN</name>
<reference evidence="3" key="1">
    <citation type="submission" date="2021-01" db="EMBL/GenBank/DDBJ databases">
        <title>A chromosome-scale assembly of European eel, Anguilla anguilla.</title>
        <authorList>
            <person name="Henkel C."/>
            <person name="Jong-Raadsen S.A."/>
            <person name="Dufour S."/>
            <person name="Weltzien F.-A."/>
            <person name="Palstra A.P."/>
            <person name="Pelster B."/>
            <person name="Spaink H.P."/>
            <person name="Van Den Thillart G.E."/>
            <person name="Jansen H."/>
            <person name="Zahm M."/>
            <person name="Klopp C."/>
            <person name="Cedric C."/>
            <person name="Louis A."/>
            <person name="Berthelot C."/>
            <person name="Parey E."/>
            <person name="Roest Crollius H."/>
            <person name="Montfort J."/>
            <person name="Robinson-Rechavi M."/>
            <person name="Bucao C."/>
            <person name="Bouchez O."/>
            <person name="Gislard M."/>
            <person name="Lluch J."/>
            <person name="Milhes M."/>
            <person name="Lampietro C."/>
            <person name="Lopez Roques C."/>
            <person name="Donnadieu C."/>
            <person name="Braasch I."/>
            <person name="Desvignes T."/>
            <person name="Postlethwait J."/>
            <person name="Bobe J."/>
            <person name="Guiguen Y."/>
            <person name="Dirks R."/>
        </authorList>
    </citation>
    <scope>NUCLEOTIDE SEQUENCE</scope>
    <source>
        <strain evidence="3">Tag_6206</strain>
        <tissue evidence="3">Liver</tissue>
    </source>
</reference>
<feature type="region of interest" description="Disordered" evidence="1">
    <location>
        <begin position="266"/>
        <end position="316"/>
    </location>
</feature>
<feature type="region of interest" description="Disordered" evidence="1">
    <location>
        <begin position="608"/>
        <end position="711"/>
    </location>
</feature>
<feature type="region of interest" description="Disordered" evidence="1">
    <location>
        <begin position="50"/>
        <end position="112"/>
    </location>
</feature>
<feature type="compositionally biased region" description="Basic and acidic residues" evidence="1">
    <location>
        <begin position="698"/>
        <end position="711"/>
    </location>
</feature>
<dbReference type="InterPro" id="IPR003959">
    <property type="entry name" value="ATPase_AAA_core"/>
</dbReference>
<feature type="compositionally biased region" description="Basic and acidic residues" evidence="1">
    <location>
        <begin position="152"/>
        <end position="168"/>
    </location>
</feature>
<dbReference type="PANTHER" id="PTHR23389">
    <property type="entry name" value="CHROMOSOME TRANSMISSION FIDELITY FACTOR 18"/>
    <property type="match status" value="1"/>
</dbReference>
<evidence type="ECO:0000256" key="1">
    <source>
        <dbReference type="SAM" id="MobiDB-lite"/>
    </source>
</evidence>
<evidence type="ECO:0000259" key="2">
    <source>
        <dbReference type="SMART" id="SM00382"/>
    </source>
</evidence>
<dbReference type="GO" id="GO:0003677">
    <property type="term" value="F:DNA binding"/>
    <property type="evidence" value="ECO:0007669"/>
    <property type="project" value="TreeGrafter"/>
</dbReference>
<dbReference type="InterPro" id="IPR003593">
    <property type="entry name" value="AAA+_ATPase"/>
</dbReference>
<dbReference type="AlphaFoldDB" id="A0A9D3MTT8"/>
<dbReference type="InterPro" id="IPR027417">
    <property type="entry name" value="P-loop_NTPase"/>
</dbReference>